<sequence>MRVHDVTVMQPNFNNSMSKNKFNDSTMYQAPTSETLNASQREANRHSKLGILSFIFSLLAVIICLMSIVYVGYLVEYQVEPTTEEDEILVGFGFLFSGLLFLVGFTLGILGLLQKEKRRVFAILSVSISSIFLLFIVFLIVLGVLAD</sequence>
<accession>A0AA51RV95</accession>
<keyword evidence="1" id="KW-0472">Membrane</keyword>
<dbReference type="KEGG" id="plei:Q9312_05000"/>
<feature type="transmembrane region" description="Helical" evidence="1">
    <location>
        <begin position="88"/>
        <end position="113"/>
    </location>
</feature>
<feature type="transmembrane region" description="Helical" evidence="1">
    <location>
        <begin position="49"/>
        <end position="73"/>
    </location>
</feature>
<reference evidence="2 3" key="1">
    <citation type="submission" date="2023-08" db="EMBL/GenBank/DDBJ databases">
        <title>Pleionea litopenaei sp. nov., isolated from stomach of juvenile Litopenaeus vannamei.</title>
        <authorList>
            <person name="Rho A.M."/>
            <person name="Hwang C.Y."/>
        </authorList>
    </citation>
    <scope>NUCLEOTIDE SEQUENCE [LARGE SCALE GENOMIC DNA]</scope>
    <source>
        <strain evidence="2 3">HL-JVS1</strain>
    </source>
</reference>
<dbReference type="RefSeq" id="WP_309203481.1">
    <property type="nucleotide sequence ID" value="NZ_CP133548.1"/>
</dbReference>
<proteinExistence type="predicted"/>
<keyword evidence="3" id="KW-1185">Reference proteome</keyword>
<dbReference type="Proteomes" id="UP001239782">
    <property type="component" value="Chromosome"/>
</dbReference>
<dbReference type="EMBL" id="CP133548">
    <property type="protein sequence ID" value="WMS88276.1"/>
    <property type="molecule type" value="Genomic_DNA"/>
</dbReference>
<keyword evidence="1" id="KW-1133">Transmembrane helix</keyword>
<protein>
    <submittedName>
        <fullName evidence="2">Uncharacterized protein</fullName>
    </submittedName>
</protein>
<evidence type="ECO:0000313" key="3">
    <source>
        <dbReference type="Proteomes" id="UP001239782"/>
    </source>
</evidence>
<evidence type="ECO:0000256" key="1">
    <source>
        <dbReference type="SAM" id="Phobius"/>
    </source>
</evidence>
<name>A0AA51RV95_9GAMM</name>
<organism evidence="2 3">
    <name type="scientific">Pleionea litopenaei</name>
    <dbReference type="NCBI Taxonomy" id="3070815"/>
    <lineage>
        <taxon>Bacteria</taxon>
        <taxon>Pseudomonadati</taxon>
        <taxon>Pseudomonadota</taxon>
        <taxon>Gammaproteobacteria</taxon>
        <taxon>Oceanospirillales</taxon>
        <taxon>Pleioneaceae</taxon>
        <taxon>Pleionea</taxon>
    </lineage>
</organism>
<keyword evidence="1" id="KW-0812">Transmembrane</keyword>
<feature type="transmembrane region" description="Helical" evidence="1">
    <location>
        <begin position="120"/>
        <end position="146"/>
    </location>
</feature>
<dbReference type="AlphaFoldDB" id="A0AA51RV95"/>
<evidence type="ECO:0000313" key="2">
    <source>
        <dbReference type="EMBL" id="WMS88276.1"/>
    </source>
</evidence>
<gene>
    <name evidence="2" type="ORF">Q9312_05000</name>
</gene>